<dbReference type="PANTHER" id="PTHR33164:SF57">
    <property type="entry name" value="MARR-FAMILY TRANSCRIPTIONAL REGULATOR"/>
    <property type="match status" value="1"/>
</dbReference>
<dbReference type="InterPro" id="IPR039422">
    <property type="entry name" value="MarR/SlyA-like"/>
</dbReference>
<organism evidence="5 6">
    <name type="scientific">Paractinoplanes deccanensis</name>
    <dbReference type="NCBI Taxonomy" id="113561"/>
    <lineage>
        <taxon>Bacteria</taxon>
        <taxon>Bacillati</taxon>
        <taxon>Actinomycetota</taxon>
        <taxon>Actinomycetes</taxon>
        <taxon>Micromonosporales</taxon>
        <taxon>Micromonosporaceae</taxon>
        <taxon>Paractinoplanes</taxon>
    </lineage>
</organism>
<comment type="caution">
    <text evidence="5">The sequence shown here is derived from an EMBL/GenBank/DDBJ whole genome shotgun (WGS) entry which is preliminary data.</text>
</comment>
<dbReference type="InterPro" id="IPR036388">
    <property type="entry name" value="WH-like_DNA-bd_sf"/>
</dbReference>
<evidence type="ECO:0000313" key="6">
    <source>
        <dbReference type="Proteomes" id="UP000609879"/>
    </source>
</evidence>
<dbReference type="Gene3D" id="1.10.10.10">
    <property type="entry name" value="Winged helix-like DNA-binding domain superfamily/Winged helix DNA-binding domain"/>
    <property type="match status" value="1"/>
</dbReference>
<evidence type="ECO:0000256" key="2">
    <source>
        <dbReference type="ARBA" id="ARBA00023125"/>
    </source>
</evidence>
<dbReference type="InterPro" id="IPR023187">
    <property type="entry name" value="Tscrpt_reg_MarR-type_CS"/>
</dbReference>
<dbReference type="Pfam" id="PF12802">
    <property type="entry name" value="MarR_2"/>
    <property type="match status" value="1"/>
</dbReference>
<dbReference type="SUPFAM" id="SSF46785">
    <property type="entry name" value="Winged helix' DNA-binding domain"/>
    <property type="match status" value="1"/>
</dbReference>
<dbReference type="InterPro" id="IPR000835">
    <property type="entry name" value="HTH_MarR-typ"/>
</dbReference>
<keyword evidence="6" id="KW-1185">Reference proteome</keyword>
<keyword evidence="2" id="KW-0238">DNA-binding</keyword>
<accession>A0ABQ3Y5Q0</accession>
<evidence type="ECO:0000313" key="5">
    <source>
        <dbReference type="EMBL" id="GID75295.1"/>
    </source>
</evidence>
<evidence type="ECO:0000256" key="1">
    <source>
        <dbReference type="ARBA" id="ARBA00023015"/>
    </source>
</evidence>
<proteinExistence type="predicted"/>
<dbReference type="SMART" id="SM00347">
    <property type="entry name" value="HTH_MARR"/>
    <property type="match status" value="1"/>
</dbReference>
<protein>
    <recommendedName>
        <fullName evidence="4">HTH marR-type domain-containing protein</fullName>
    </recommendedName>
</protein>
<evidence type="ECO:0000256" key="3">
    <source>
        <dbReference type="ARBA" id="ARBA00023163"/>
    </source>
</evidence>
<feature type="domain" description="HTH marR-type" evidence="4">
    <location>
        <begin position="14"/>
        <end position="147"/>
    </location>
</feature>
<dbReference type="EMBL" id="BOMI01000075">
    <property type="protein sequence ID" value="GID75295.1"/>
    <property type="molecule type" value="Genomic_DNA"/>
</dbReference>
<evidence type="ECO:0000259" key="4">
    <source>
        <dbReference type="PROSITE" id="PS50995"/>
    </source>
</evidence>
<reference evidence="5 6" key="1">
    <citation type="submission" date="2021-01" db="EMBL/GenBank/DDBJ databases">
        <title>Whole genome shotgun sequence of Actinoplanes deccanensis NBRC 13994.</title>
        <authorList>
            <person name="Komaki H."/>
            <person name="Tamura T."/>
        </authorList>
    </citation>
    <scope>NUCLEOTIDE SEQUENCE [LARGE SCALE GENOMIC DNA]</scope>
    <source>
        <strain evidence="5 6">NBRC 13994</strain>
    </source>
</reference>
<keyword evidence="1" id="KW-0805">Transcription regulation</keyword>
<dbReference type="PANTHER" id="PTHR33164">
    <property type="entry name" value="TRANSCRIPTIONAL REGULATOR, MARR FAMILY"/>
    <property type="match status" value="1"/>
</dbReference>
<sequence length="154" mass="16605">MYVAIKSEESAVNDDVLPAQMQELLRAIRVFKNRLAPHTAAVPAGTLGTLAMIATGRGTHVKSLAAECALDPSTVSRSVAALVKAGLVERAADPADGRAAVLAVTERGGQVLDEVMTYHHRQLADALRDWTPEERRALSTMLQRFTDDLMEAAR</sequence>
<dbReference type="PROSITE" id="PS01117">
    <property type="entry name" value="HTH_MARR_1"/>
    <property type="match status" value="1"/>
</dbReference>
<gene>
    <name evidence="5" type="ORF">Ade02nite_39360</name>
</gene>
<dbReference type="PROSITE" id="PS50995">
    <property type="entry name" value="HTH_MARR_2"/>
    <property type="match status" value="1"/>
</dbReference>
<dbReference type="InterPro" id="IPR036390">
    <property type="entry name" value="WH_DNA-bd_sf"/>
</dbReference>
<name>A0ABQ3Y5Q0_9ACTN</name>
<dbReference type="Proteomes" id="UP000609879">
    <property type="component" value="Unassembled WGS sequence"/>
</dbReference>
<keyword evidence="3" id="KW-0804">Transcription</keyword>